<dbReference type="AlphaFoldDB" id="A0A0F9LQR5"/>
<reference evidence="1" key="1">
    <citation type="journal article" date="2015" name="Nature">
        <title>Complex archaea that bridge the gap between prokaryotes and eukaryotes.</title>
        <authorList>
            <person name="Spang A."/>
            <person name="Saw J.H."/>
            <person name="Jorgensen S.L."/>
            <person name="Zaremba-Niedzwiedzka K."/>
            <person name="Martijn J."/>
            <person name="Lind A.E."/>
            <person name="van Eijk R."/>
            <person name="Schleper C."/>
            <person name="Guy L."/>
            <person name="Ettema T.J."/>
        </authorList>
    </citation>
    <scope>NUCLEOTIDE SEQUENCE</scope>
</reference>
<dbReference type="EMBL" id="LAZR01011880">
    <property type="protein sequence ID" value="KKM55805.1"/>
    <property type="molecule type" value="Genomic_DNA"/>
</dbReference>
<evidence type="ECO:0000313" key="1">
    <source>
        <dbReference type="EMBL" id="KKM55805.1"/>
    </source>
</evidence>
<comment type="caution">
    <text evidence="1">The sequence shown here is derived from an EMBL/GenBank/DDBJ whole genome shotgun (WGS) entry which is preliminary data.</text>
</comment>
<gene>
    <name evidence="1" type="ORF">LCGC14_1552240</name>
</gene>
<protein>
    <submittedName>
        <fullName evidence="1">Uncharacterized protein</fullName>
    </submittedName>
</protein>
<sequence>MKYLEQDCVFVSAGQSFESGGAFVSPVYVIAYLGKDNVLTDWHGARLGTYHVTASWPINSYLSSHMNQVYARIDGITYTGRSAGEGMLFKGKRVV</sequence>
<organism evidence="1">
    <name type="scientific">marine sediment metagenome</name>
    <dbReference type="NCBI Taxonomy" id="412755"/>
    <lineage>
        <taxon>unclassified sequences</taxon>
        <taxon>metagenomes</taxon>
        <taxon>ecological metagenomes</taxon>
    </lineage>
</organism>
<accession>A0A0F9LQR5</accession>
<proteinExistence type="predicted"/>
<name>A0A0F9LQR5_9ZZZZ</name>